<dbReference type="STRING" id="535722.E4UQ77"/>
<dbReference type="Proteomes" id="UP000002669">
    <property type="component" value="Unassembled WGS sequence"/>
</dbReference>
<evidence type="ECO:0000256" key="11">
    <source>
        <dbReference type="SAM" id="Phobius"/>
    </source>
</evidence>
<feature type="region of interest" description="Disordered" evidence="10">
    <location>
        <begin position="1"/>
        <end position="46"/>
    </location>
</feature>
<feature type="transmembrane region" description="Helical" evidence="11">
    <location>
        <begin position="55"/>
        <end position="73"/>
    </location>
</feature>
<dbReference type="FunCoup" id="E4UQ77">
    <property type="interactions" value="754"/>
</dbReference>
<dbReference type="PANTHER" id="PTHR21072:SF13">
    <property type="entry name" value="GPI TRANSAMIDASE COMPONENT PIG-S"/>
    <property type="match status" value="1"/>
</dbReference>
<feature type="transmembrane region" description="Helical" evidence="11">
    <location>
        <begin position="561"/>
        <end position="580"/>
    </location>
</feature>
<dbReference type="PANTHER" id="PTHR21072">
    <property type="entry name" value="GPI TRANSAMIDASE COMPONENT PIG-S"/>
    <property type="match status" value="1"/>
</dbReference>
<keyword evidence="4" id="KW-0337">GPI-anchor biosynthesis</keyword>
<evidence type="ECO:0000256" key="2">
    <source>
        <dbReference type="ARBA" id="ARBA00004687"/>
    </source>
</evidence>
<evidence type="ECO:0000256" key="3">
    <source>
        <dbReference type="ARBA" id="ARBA00005316"/>
    </source>
</evidence>
<evidence type="ECO:0000256" key="8">
    <source>
        <dbReference type="ARBA" id="ARBA00023136"/>
    </source>
</evidence>
<evidence type="ECO:0000256" key="7">
    <source>
        <dbReference type="ARBA" id="ARBA00022989"/>
    </source>
</evidence>
<dbReference type="GO" id="GO:0016255">
    <property type="term" value="P:attachment of GPI anchor to protein"/>
    <property type="evidence" value="ECO:0007669"/>
    <property type="project" value="InterPro"/>
</dbReference>
<evidence type="ECO:0000313" key="13">
    <source>
        <dbReference type="Proteomes" id="UP000002669"/>
    </source>
</evidence>
<keyword evidence="7 11" id="KW-1133">Transmembrane helix</keyword>
<keyword evidence="5 11" id="KW-0812">Transmembrane</keyword>
<evidence type="ECO:0000256" key="10">
    <source>
        <dbReference type="SAM" id="MobiDB-lite"/>
    </source>
</evidence>
<gene>
    <name evidence="12" type="ORF">MGYG_03004</name>
</gene>
<evidence type="ECO:0000256" key="6">
    <source>
        <dbReference type="ARBA" id="ARBA00022824"/>
    </source>
</evidence>
<evidence type="ECO:0000256" key="1">
    <source>
        <dbReference type="ARBA" id="ARBA00004477"/>
    </source>
</evidence>
<accession>E4UQ77</accession>
<keyword evidence="8 11" id="KW-0472">Membrane</keyword>
<dbReference type="GeneID" id="10030787"/>
<dbReference type="AlphaFoldDB" id="E4UQ77"/>
<comment type="subcellular location">
    <subcellularLocation>
        <location evidence="1">Endoplasmic reticulum membrane</location>
        <topology evidence="1">Multi-pass membrane protein</topology>
    </subcellularLocation>
</comment>
<keyword evidence="13" id="KW-1185">Reference proteome</keyword>
<name>E4UQ77_ARTGP</name>
<comment type="similarity">
    <text evidence="3">Belongs to the PIGS family.</text>
</comment>
<dbReference type="Pfam" id="PF10510">
    <property type="entry name" value="PIG-S"/>
    <property type="match status" value="1"/>
</dbReference>
<dbReference type="InParanoid" id="E4UQ77"/>
<keyword evidence="6" id="KW-0256">Endoplasmic reticulum</keyword>
<evidence type="ECO:0000313" key="12">
    <source>
        <dbReference type="EMBL" id="EFQ99996.1"/>
    </source>
</evidence>
<evidence type="ECO:0008006" key="14">
    <source>
        <dbReference type="Google" id="ProtNLM"/>
    </source>
</evidence>
<dbReference type="OMA" id="AEHKYAV"/>
<dbReference type="InterPro" id="IPR019540">
    <property type="entry name" value="PtdIno-glycan_biosynth_class_S"/>
</dbReference>
<evidence type="ECO:0000256" key="9">
    <source>
        <dbReference type="ARBA" id="ARBA00023180"/>
    </source>
</evidence>
<sequence length="594" mass="65049">MVKEDSMRAKPPAGHPDTQGSPGSSSGVGDEMEPASAVHRSAPPEKPEVVRRRTLIVFTFWLMIVLLGLPMWWKTTSIYRAKLPLNEMENWAAGKSCRPVFPLHIHVDTPGLNTPEAESLVQAAQHALDDLNDFSAHHLRLRLVKTKESPSAETRAANIAAGEHALVLRLIPQDDITAISSDLHPYSERLDVFYPSSQLQPQTTSNSPLTTFIANELRKLFNEEKATLEYILSQSNSATQSSKNAMQGAANKDQRSNVLSPAIQPLLLESIASRVKKSFKYAETYHLSFSLFTPGPTPSSWEIEEALKEHLSPLLNVFSPISNFSVDTQVQVYATFSPTGTPPEYDESKAAWTLKQDDLSGFINAAEWPLSPSIGGGPTINFILYVPSPAQSPLVVKENTATSWLIPQWGGVAILNPPLSKDSEEQQNPHHLSREVLKPAIDTFSHQLLTLLGTPTSPPSLPLRLQSLIRIHTASLLLSASSTMGSLARLTLSLPSIPIPVTVADSVSHTLSRLSSTCEMLHQGAFESALANARVAEKEAERSFFEKSMVGQVYFPDEHKVAVYLPLLGPIGVPLVLGLIKEVKRMLLSLRSKS</sequence>
<proteinExistence type="inferred from homology"/>
<dbReference type="HOGENOM" id="CLU_010026_1_0_1"/>
<dbReference type="OrthoDB" id="28748at2759"/>
<evidence type="ECO:0000256" key="5">
    <source>
        <dbReference type="ARBA" id="ARBA00022692"/>
    </source>
</evidence>
<feature type="compositionally biased region" description="Polar residues" evidence="10">
    <location>
        <begin position="18"/>
        <end position="27"/>
    </location>
</feature>
<dbReference type="GO" id="GO:0042765">
    <property type="term" value="C:GPI-anchor transamidase complex"/>
    <property type="evidence" value="ECO:0007669"/>
    <property type="project" value="InterPro"/>
</dbReference>
<protein>
    <recommendedName>
        <fullName evidence="14">GPI transamidase component PIG-S</fullName>
    </recommendedName>
</protein>
<dbReference type="UniPathway" id="UPA00196"/>
<reference evidence="13" key="1">
    <citation type="journal article" date="2012" name="MBio">
        <title>Comparative genome analysis of Trichophyton rubrum and related dermatophytes reveals candidate genes involved in infection.</title>
        <authorList>
            <person name="Martinez D.A."/>
            <person name="Oliver B.G."/>
            <person name="Graeser Y."/>
            <person name="Goldberg J.M."/>
            <person name="Li W."/>
            <person name="Martinez-Rossi N.M."/>
            <person name="Monod M."/>
            <person name="Shelest E."/>
            <person name="Barton R.C."/>
            <person name="Birch E."/>
            <person name="Brakhage A.A."/>
            <person name="Chen Z."/>
            <person name="Gurr S.J."/>
            <person name="Heiman D."/>
            <person name="Heitman J."/>
            <person name="Kosti I."/>
            <person name="Rossi A."/>
            <person name="Saif S."/>
            <person name="Samalova M."/>
            <person name="Saunders C.W."/>
            <person name="Shea T."/>
            <person name="Summerbell R.C."/>
            <person name="Xu J."/>
            <person name="Young S."/>
            <person name="Zeng Q."/>
            <person name="Birren B.W."/>
            <person name="Cuomo C.A."/>
            <person name="White T.C."/>
        </authorList>
    </citation>
    <scope>NUCLEOTIDE SEQUENCE [LARGE SCALE GENOMIC DNA]</scope>
    <source>
        <strain evidence="13">ATCC MYA-4604 / CBS 118893</strain>
    </source>
</reference>
<organism evidence="13">
    <name type="scientific">Arthroderma gypseum (strain ATCC MYA-4604 / CBS 118893)</name>
    <name type="common">Microsporum gypseum</name>
    <dbReference type="NCBI Taxonomy" id="535722"/>
    <lineage>
        <taxon>Eukaryota</taxon>
        <taxon>Fungi</taxon>
        <taxon>Dikarya</taxon>
        <taxon>Ascomycota</taxon>
        <taxon>Pezizomycotina</taxon>
        <taxon>Eurotiomycetes</taxon>
        <taxon>Eurotiomycetidae</taxon>
        <taxon>Onygenales</taxon>
        <taxon>Arthrodermataceae</taxon>
        <taxon>Nannizzia</taxon>
    </lineage>
</organism>
<keyword evidence="9" id="KW-0325">Glycoprotein</keyword>
<dbReference type="GO" id="GO:0006506">
    <property type="term" value="P:GPI anchor biosynthetic process"/>
    <property type="evidence" value="ECO:0007669"/>
    <property type="project" value="UniProtKB-UniPathway"/>
</dbReference>
<dbReference type="VEuPathDB" id="FungiDB:MGYG_03004"/>
<dbReference type="eggNOG" id="KOG2459">
    <property type="taxonomic scope" value="Eukaryota"/>
</dbReference>
<dbReference type="RefSeq" id="XP_003175479.1">
    <property type="nucleotide sequence ID" value="XM_003175431.1"/>
</dbReference>
<comment type="pathway">
    <text evidence="2">Glycolipid biosynthesis; glycosylphosphatidylinositol-anchor biosynthesis.</text>
</comment>
<dbReference type="EMBL" id="DS989823">
    <property type="protein sequence ID" value="EFQ99996.1"/>
    <property type="molecule type" value="Genomic_DNA"/>
</dbReference>
<evidence type="ECO:0000256" key="4">
    <source>
        <dbReference type="ARBA" id="ARBA00022502"/>
    </source>
</evidence>